<organism evidence="2">
    <name type="scientific">Candidatus Kentrum eta</name>
    <dbReference type="NCBI Taxonomy" id="2126337"/>
    <lineage>
        <taxon>Bacteria</taxon>
        <taxon>Pseudomonadati</taxon>
        <taxon>Pseudomonadota</taxon>
        <taxon>Gammaproteobacteria</taxon>
        <taxon>Candidatus Kentrum</taxon>
    </lineage>
</organism>
<gene>
    <name evidence="2" type="ORF">BECKH772A_GA0070896_101183</name>
    <name evidence="1" type="ORF">BECKH772B_GA0070898_101083</name>
    <name evidence="3" type="ORF">BECKH772C_GA0070978_101063</name>
</gene>
<accession>A0A450UXR4</accession>
<evidence type="ECO:0000313" key="3">
    <source>
        <dbReference type="EMBL" id="VFK02867.1"/>
    </source>
</evidence>
<dbReference type="EMBL" id="CAADFJ010000106">
    <property type="protein sequence ID" value="VFK02867.1"/>
    <property type="molecule type" value="Genomic_DNA"/>
</dbReference>
<name>A0A450UXR4_9GAMM</name>
<reference evidence="2" key="1">
    <citation type="submission" date="2019-02" db="EMBL/GenBank/DDBJ databases">
        <authorList>
            <person name="Gruber-Vodicka R. H."/>
            <person name="Seah K. B. B."/>
        </authorList>
    </citation>
    <scope>NUCLEOTIDE SEQUENCE</scope>
    <source>
        <strain evidence="3">BECK_SA2B12</strain>
        <strain evidence="2">BECK_SA2B15</strain>
        <strain evidence="1">BECK_SA2B20</strain>
    </source>
</reference>
<evidence type="ECO:0000313" key="2">
    <source>
        <dbReference type="EMBL" id="VFJ97293.1"/>
    </source>
</evidence>
<dbReference type="AlphaFoldDB" id="A0A450UXR4"/>
<evidence type="ECO:0000313" key="1">
    <source>
        <dbReference type="EMBL" id="VFJ97265.1"/>
    </source>
</evidence>
<dbReference type="EMBL" id="CAADFI010000108">
    <property type="protein sequence ID" value="VFJ97265.1"/>
    <property type="molecule type" value="Genomic_DNA"/>
</dbReference>
<sequence length="64" mass="6784">MSDKFQTLTLPGSEASGGIVATRHVATAFDLFRPLSIAMAIASGTVKGRSHANTDLEWPINPTK</sequence>
<dbReference type="EMBL" id="CAADFG010000118">
    <property type="protein sequence ID" value="VFJ97293.1"/>
    <property type="molecule type" value="Genomic_DNA"/>
</dbReference>
<protein>
    <submittedName>
        <fullName evidence="2">Uncharacterized protein</fullName>
    </submittedName>
</protein>
<proteinExistence type="predicted"/>